<protein>
    <submittedName>
        <fullName evidence="3">Barstar family protein</fullName>
    </submittedName>
</protein>
<evidence type="ECO:0000313" key="4">
    <source>
        <dbReference type="Proteomes" id="UP001631957"/>
    </source>
</evidence>
<dbReference type="EMBL" id="JBJVNI010000009">
    <property type="protein sequence ID" value="MFM9610652.1"/>
    <property type="molecule type" value="Genomic_DNA"/>
</dbReference>
<evidence type="ECO:0000259" key="2">
    <source>
        <dbReference type="Pfam" id="PF01337"/>
    </source>
</evidence>
<gene>
    <name evidence="3" type="ORF">ACKI18_18305</name>
</gene>
<feature type="domain" description="Barstar (barnase inhibitor)" evidence="2">
    <location>
        <begin position="26"/>
        <end position="100"/>
    </location>
</feature>
<evidence type="ECO:0000256" key="1">
    <source>
        <dbReference type="ARBA" id="ARBA00006845"/>
    </source>
</evidence>
<name>A0ABW9HV03_9ACTN</name>
<dbReference type="Pfam" id="PF01337">
    <property type="entry name" value="Barstar"/>
    <property type="match status" value="1"/>
</dbReference>
<dbReference type="InterPro" id="IPR035905">
    <property type="entry name" value="Barstar-like_sf"/>
</dbReference>
<dbReference type="SUPFAM" id="SSF52038">
    <property type="entry name" value="Barstar-related"/>
    <property type="match status" value="1"/>
</dbReference>
<dbReference type="RefSeq" id="WP_409121793.1">
    <property type="nucleotide sequence ID" value="NZ_JBJVNI010000009.1"/>
</dbReference>
<dbReference type="Proteomes" id="UP001631957">
    <property type="component" value="Unassembled WGS sequence"/>
</dbReference>
<reference evidence="3 4" key="1">
    <citation type="submission" date="2024-12" db="EMBL/GenBank/DDBJ databases">
        <title>Forecasting of Potato common scab and diversities of Pathogenic streptomyces spp. in china.</title>
        <authorList>
            <person name="Handique U."/>
            <person name="Wu J."/>
        </authorList>
    </citation>
    <scope>NUCLEOTIDE SEQUENCE [LARGE SCALE GENOMIC DNA]</scope>
    <source>
        <strain evidence="3 4">ZRIMU1530</strain>
    </source>
</reference>
<sequence length="132" mass="14223">MSSATKRPLTSWLRPLPALDAVPSPALEVRGARCRSTIGLFAEWSDVLGFPEDFGYTWAAFEACLDAATDPDPVTLVLRDAASLLADEEPGQLRNLLDVLGTGAFGLLLLDDSPDALRELAYRMTQAGFNTP</sequence>
<accession>A0ABW9HV03</accession>
<dbReference type="Gene3D" id="3.30.370.10">
    <property type="entry name" value="Barstar-like"/>
    <property type="match status" value="1"/>
</dbReference>
<evidence type="ECO:0000313" key="3">
    <source>
        <dbReference type="EMBL" id="MFM9610652.1"/>
    </source>
</evidence>
<keyword evidence="4" id="KW-1185">Reference proteome</keyword>
<dbReference type="InterPro" id="IPR000468">
    <property type="entry name" value="Barstar"/>
</dbReference>
<comment type="similarity">
    <text evidence="1">Belongs to the barstar family.</text>
</comment>
<organism evidence="3 4">
    <name type="scientific">Streptomyces niveiscabiei</name>
    <dbReference type="NCBI Taxonomy" id="164115"/>
    <lineage>
        <taxon>Bacteria</taxon>
        <taxon>Bacillati</taxon>
        <taxon>Actinomycetota</taxon>
        <taxon>Actinomycetes</taxon>
        <taxon>Kitasatosporales</taxon>
        <taxon>Streptomycetaceae</taxon>
        <taxon>Streptomyces</taxon>
    </lineage>
</organism>
<proteinExistence type="inferred from homology"/>
<comment type="caution">
    <text evidence="3">The sequence shown here is derived from an EMBL/GenBank/DDBJ whole genome shotgun (WGS) entry which is preliminary data.</text>
</comment>